<reference evidence="1" key="1">
    <citation type="submission" date="2018-05" db="EMBL/GenBank/DDBJ databases">
        <authorList>
            <person name="Lanie J.A."/>
            <person name="Ng W.-L."/>
            <person name="Kazmierczak K.M."/>
            <person name="Andrzejewski T.M."/>
            <person name="Davidsen T.M."/>
            <person name="Wayne K.J."/>
            <person name="Tettelin H."/>
            <person name="Glass J.I."/>
            <person name="Rusch D."/>
            <person name="Podicherti R."/>
            <person name="Tsui H.-C.T."/>
            <person name="Winkler M.E."/>
        </authorList>
    </citation>
    <scope>NUCLEOTIDE SEQUENCE</scope>
</reference>
<protein>
    <submittedName>
        <fullName evidence="1">Uncharacterized protein</fullName>
    </submittedName>
</protein>
<accession>A0A382AJV9</accession>
<dbReference type="EMBL" id="UINC01025729">
    <property type="protein sequence ID" value="SVB01865.1"/>
    <property type="molecule type" value="Genomic_DNA"/>
</dbReference>
<organism evidence="1">
    <name type="scientific">marine metagenome</name>
    <dbReference type="NCBI Taxonomy" id="408172"/>
    <lineage>
        <taxon>unclassified sequences</taxon>
        <taxon>metagenomes</taxon>
        <taxon>ecological metagenomes</taxon>
    </lineage>
</organism>
<sequence length="46" mass="5327">MTYKSFQRSGYLACGCQFLEDQLKQFSCNQQVQPTEDVPIFLSFSL</sequence>
<gene>
    <name evidence="1" type="ORF">METZ01_LOCUS154719</name>
</gene>
<dbReference type="AlphaFoldDB" id="A0A382AJV9"/>
<name>A0A382AJV9_9ZZZZ</name>
<proteinExistence type="predicted"/>
<evidence type="ECO:0000313" key="1">
    <source>
        <dbReference type="EMBL" id="SVB01865.1"/>
    </source>
</evidence>